<feature type="region of interest" description="Disordered" evidence="1">
    <location>
        <begin position="267"/>
        <end position="292"/>
    </location>
</feature>
<keyword evidence="3" id="KW-1185">Reference proteome</keyword>
<reference evidence="2" key="1">
    <citation type="submission" date="2023-06" db="EMBL/GenBank/DDBJ databases">
        <title>Genome-scale phylogeny and comparative genomics of the fungal order Sordariales.</title>
        <authorList>
            <consortium name="Lawrence Berkeley National Laboratory"/>
            <person name="Hensen N."/>
            <person name="Bonometti L."/>
            <person name="Westerberg I."/>
            <person name="Brannstrom I.O."/>
            <person name="Guillou S."/>
            <person name="Cros-Aarteil S."/>
            <person name="Calhoun S."/>
            <person name="Haridas S."/>
            <person name="Kuo A."/>
            <person name="Mondo S."/>
            <person name="Pangilinan J."/>
            <person name="Riley R."/>
            <person name="LaButti K."/>
            <person name="Andreopoulos B."/>
            <person name="Lipzen A."/>
            <person name="Chen C."/>
            <person name="Yanf M."/>
            <person name="Daum C."/>
            <person name="Ng V."/>
            <person name="Clum A."/>
            <person name="Steindorff A."/>
            <person name="Ohm R."/>
            <person name="Martin F."/>
            <person name="Silar P."/>
            <person name="Natvig D."/>
            <person name="Lalanne C."/>
            <person name="Gautier V."/>
            <person name="Ament-velasquez S.L."/>
            <person name="Kruys A."/>
            <person name="Hutchinson M.I."/>
            <person name="Powell A.J."/>
            <person name="Barry K."/>
            <person name="Miller A.N."/>
            <person name="Grigoriev I.V."/>
            <person name="Debuchy R."/>
            <person name="Gladieux P."/>
            <person name="Thoren M.H."/>
            <person name="Johannesson H."/>
        </authorList>
    </citation>
    <scope>NUCLEOTIDE SEQUENCE</scope>
    <source>
        <strain evidence="2">SMH3187-1</strain>
    </source>
</reference>
<dbReference type="AlphaFoldDB" id="A0AA40ERA3"/>
<proteinExistence type="predicted"/>
<dbReference type="EMBL" id="JAUKUD010000005">
    <property type="protein sequence ID" value="KAK0744071.1"/>
    <property type="molecule type" value="Genomic_DNA"/>
</dbReference>
<evidence type="ECO:0000313" key="2">
    <source>
        <dbReference type="EMBL" id="KAK0744071.1"/>
    </source>
</evidence>
<dbReference type="Proteomes" id="UP001172155">
    <property type="component" value="Unassembled WGS sequence"/>
</dbReference>
<comment type="caution">
    <text evidence="2">The sequence shown here is derived from an EMBL/GenBank/DDBJ whole genome shotgun (WGS) entry which is preliminary data.</text>
</comment>
<evidence type="ECO:0000313" key="3">
    <source>
        <dbReference type="Proteomes" id="UP001172155"/>
    </source>
</evidence>
<name>A0AA40ERA3_9PEZI</name>
<gene>
    <name evidence="2" type="ORF">B0T18DRAFT_195816</name>
</gene>
<sequence>MGWSPFDALHINNTPHELTSQPFATLVPRDSGAIRFLCPAGKMVSRNPHAGRDAYPEPVSMSSWRYITPGLARKGIEFECCWSLVDDDPNDPHHPDVGIAVPLQLSTGSEKGVWPTDWLSRCHRDIQEAFVCIKRRRLCLALAKHQKIFLQKRQSSLLLTVGSPDTTQKSQEGFLQPNQGRTLENPWRMQLVLWRRGDRAQFKRKAGINTVETEMSVQDFVVQSFSARAAGSLVLDDTVRCCIFVIPLAYIEILVSHGGDCLQTRGEFGADDDSKEPRPTCQDAETTGAALF</sequence>
<protein>
    <submittedName>
        <fullName evidence="2">Uncharacterized protein</fullName>
    </submittedName>
</protein>
<accession>A0AA40ERA3</accession>
<evidence type="ECO:0000256" key="1">
    <source>
        <dbReference type="SAM" id="MobiDB-lite"/>
    </source>
</evidence>
<organism evidence="2 3">
    <name type="scientific">Schizothecium vesticola</name>
    <dbReference type="NCBI Taxonomy" id="314040"/>
    <lineage>
        <taxon>Eukaryota</taxon>
        <taxon>Fungi</taxon>
        <taxon>Dikarya</taxon>
        <taxon>Ascomycota</taxon>
        <taxon>Pezizomycotina</taxon>
        <taxon>Sordariomycetes</taxon>
        <taxon>Sordariomycetidae</taxon>
        <taxon>Sordariales</taxon>
        <taxon>Schizotheciaceae</taxon>
        <taxon>Schizothecium</taxon>
    </lineage>
</organism>